<sequence length="570" mass="60743">MKTSLQIAAEATPRPITQIAEELAIAEQFVEAYGRYRAKINLDLLDASHHRPRGKQILVTAMTPTPLGEGKTATTIGLGMALSRLGKRAICTLRQSSLGPVFGIKGGGSGGGYSQVIPLEDSLMHLTGDIHAVTQAHNQIAAMTDNSWYQKNRLGIDPEQIQIRRVLDVNDRFLRSITIGQGGSQHGIPRQTGFDITAASELMAILALVSGENHAEVMRDLRQRVGRMVVAFNRQGQPITADDIQAAGAATVIMRNAIHPTLMQTIENTPVLMHGGPFANIAHGNASVVADQVGLRIADYVVTEAGFAMDMGGEKFFDIKCRAFDAKPAVVVLVATIRALKAHSGRWNIKPGRDLPADLLQENPDAVYAGGANLQKHIRNAQLFGLPVVVALNAFPDDHPSEIEAVREIAMSAGAFDIAVSKVFSQGGAGGEELAEKVLAAIEQAGQAQFLYELEQPLTSKIATIATKIYGAAEVSYSEAASEQLAKLEANGFGNLPICMAKTHLSISHDPAIKGAPTGYSFPIREVRASIGAGFIYPIAGDMMTMPGLSANPAAQQIDIDDHGNTVGLF</sequence>
<protein>
    <recommendedName>
        <fullName evidence="6">Formate--tetrahydrofolate ligase</fullName>
        <ecNumber evidence="6">6.3.4.3</ecNumber>
    </recommendedName>
    <alternativeName>
        <fullName evidence="6">Formyltetrahydrofolate synthetase</fullName>
        <shortName evidence="6">FHS</shortName>
        <shortName evidence="6">FTHFS</shortName>
    </alternativeName>
</protein>
<comment type="pathway">
    <text evidence="1 6">One-carbon metabolism; tetrahydrofolate interconversion.</text>
</comment>
<dbReference type="Gene3D" id="3.40.50.300">
    <property type="entry name" value="P-loop containing nucleotide triphosphate hydrolases"/>
    <property type="match status" value="1"/>
</dbReference>
<dbReference type="CDD" id="cd00477">
    <property type="entry name" value="FTHFS"/>
    <property type="match status" value="1"/>
</dbReference>
<keyword evidence="2 6" id="KW-0554">One-carbon metabolism</keyword>
<comment type="similarity">
    <text evidence="6">Belongs to the formate--tetrahydrofolate ligase family.</text>
</comment>
<gene>
    <name evidence="6 7" type="primary">fhs</name>
    <name evidence="7" type="ORF">Hgul01_00981</name>
</gene>
<dbReference type="Pfam" id="PF01268">
    <property type="entry name" value="FTHFS"/>
    <property type="match status" value="1"/>
</dbReference>
<evidence type="ECO:0000313" key="8">
    <source>
        <dbReference type="Proteomes" id="UP001428290"/>
    </source>
</evidence>
<dbReference type="InterPro" id="IPR027417">
    <property type="entry name" value="P-loop_NTPase"/>
</dbReference>
<keyword evidence="4 6" id="KW-0547">Nucleotide-binding</keyword>
<dbReference type="PROSITE" id="PS00721">
    <property type="entry name" value="FTHFS_1"/>
    <property type="match status" value="1"/>
</dbReference>
<comment type="catalytic activity">
    <reaction evidence="6">
        <text>(6S)-5,6,7,8-tetrahydrofolate + formate + ATP = (6R)-10-formyltetrahydrofolate + ADP + phosphate</text>
        <dbReference type="Rhea" id="RHEA:20221"/>
        <dbReference type="ChEBI" id="CHEBI:15740"/>
        <dbReference type="ChEBI" id="CHEBI:30616"/>
        <dbReference type="ChEBI" id="CHEBI:43474"/>
        <dbReference type="ChEBI" id="CHEBI:57453"/>
        <dbReference type="ChEBI" id="CHEBI:195366"/>
        <dbReference type="ChEBI" id="CHEBI:456216"/>
        <dbReference type="EC" id="6.3.4.3"/>
    </reaction>
</comment>
<dbReference type="HAMAP" id="MF_01543">
    <property type="entry name" value="FTHFS"/>
    <property type="match status" value="1"/>
</dbReference>
<accession>A0ABP9WVJ0</accession>
<dbReference type="EC" id="6.3.4.3" evidence="6"/>
<evidence type="ECO:0000256" key="1">
    <source>
        <dbReference type="ARBA" id="ARBA00004777"/>
    </source>
</evidence>
<evidence type="ECO:0000256" key="2">
    <source>
        <dbReference type="ARBA" id="ARBA00022563"/>
    </source>
</evidence>
<name>A0ABP9WVJ0_9CHLR</name>
<evidence type="ECO:0000256" key="5">
    <source>
        <dbReference type="ARBA" id="ARBA00022840"/>
    </source>
</evidence>
<dbReference type="InterPro" id="IPR020628">
    <property type="entry name" value="Formate_THF_ligase_CS"/>
</dbReference>
<organism evidence="7 8">
    <name type="scientific">Herpetosiphon gulosus</name>
    <dbReference type="NCBI Taxonomy" id="1973496"/>
    <lineage>
        <taxon>Bacteria</taxon>
        <taxon>Bacillati</taxon>
        <taxon>Chloroflexota</taxon>
        <taxon>Chloroflexia</taxon>
        <taxon>Herpetosiphonales</taxon>
        <taxon>Herpetosiphonaceae</taxon>
        <taxon>Herpetosiphon</taxon>
    </lineage>
</organism>
<comment type="caution">
    <text evidence="7">The sequence shown here is derived from an EMBL/GenBank/DDBJ whole genome shotgun (WGS) entry which is preliminary data.</text>
</comment>
<evidence type="ECO:0000313" key="7">
    <source>
        <dbReference type="EMBL" id="GAA5527197.1"/>
    </source>
</evidence>
<keyword evidence="5 6" id="KW-0067">ATP-binding</keyword>
<dbReference type="Gene3D" id="3.30.1510.10">
    <property type="entry name" value="Domain 2, N(10)-formyltetrahydrofolate synthetase"/>
    <property type="match status" value="1"/>
</dbReference>
<reference evidence="7 8" key="1">
    <citation type="submission" date="2024-02" db="EMBL/GenBank/DDBJ databases">
        <title>Herpetosiphon gulosus NBRC 112829.</title>
        <authorList>
            <person name="Ichikawa N."/>
            <person name="Katano-Makiyama Y."/>
            <person name="Hidaka K."/>
        </authorList>
    </citation>
    <scope>NUCLEOTIDE SEQUENCE [LARGE SCALE GENOMIC DNA]</scope>
    <source>
        <strain evidence="7 8">NBRC 112829</strain>
    </source>
</reference>
<dbReference type="NCBIfam" id="NF010030">
    <property type="entry name" value="PRK13505.1"/>
    <property type="match status" value="1"/>
</dbReference>
<dbReference type="InterPro" id="IPR000559">
    <property type="entry name" value="Formate_THF_ligase"/>
</dbReference>
<keyword evidence="8" id="KW-1185">Reference proteome</keyword>
<evidence type="ECO:0000256" key="6">
    <source>
        <dbReference type="HAMAP-Rule" id="MF_01543"/>
    </source>
</evidence>
<dbReference type="Proteomes" id="UP001428290">
    <property type="component" value="Unassembled WGS sequence"/>
</dbReference>
<dbReference type="PROSITE" id="PS00722">
    <property type="entry name" value="FTHFS_2"/>
    <property type="match status" value="1"/>
</dbReference>
<keyword evidence="3 6" id="KW-0436">Ligase</keyword>
<proteinExistence type="inferred from homology"/>
<dbReference type="RefSeq" id="WP_345720836.1">
    <property type="nucleotide sequence ID" value="NZ_BAABRU010000003.1"/>
</dbReference>
<dbReference type="Gene3D" id="3.10.410.10">
    <property type="entry name" value="Formyltetrahydrofolate synthetase, domain 3"/>
    <property type="match status" value="1"/>
</dbReference>
<dbReference type="SUPFAM" id="SSF52540">
    <property type="entry name" value="P-loop containing nucleoside triphosphate hydrolases"/>
    <property type="match status" value="1"/>
</dbReference>
<dbReference type="EMBL" id="BAABRU010000003">
    <property type="protein sequence ID" value="GAA5527197.1"/>
    <property type="molecule type" value="Genomic_DNA"/>
</dbReference>
<dbReference type="GO" id="GO:0016874">
    <property type="term" value="F:ligase activity"/>
    <property type="evidence" value="ECO:0007669"/>
    <property type="project" value="UniProtKB-KW"/>
</dbReference>
<feature type="binding site" evidence="6">
    <location>
        <begin position="65"/>
        <end position="72"/>
    </location>
    <ligand>
        <name>ATP</name>
        <dbReference type="ChEBI" id="CHEBI:30616"/>
    </ligand>
</feature>
<evidence type="ECO:0000256" key="3">
    <source>
        <dbReference type="ARBA" id="ARBA00022598"/>
    </source>
</evidence>
<evidence type="ECO:0000256" key="4">
    <source>
        <dbReference type="ARBA" id="ARBA00022741"/>
    </source>
</evidence>